<dbReference type="GO" id="GO:0000287">
    <property type="term" value="F:magnesium ion binding"/>
    <property type="evidence" value="ECO:0007669"/>
    <property type="project" value="TreeGrafter"/>
</dbReference>
<keyword evidence="7" id="KW-0456">Lyase</keyword>
<comment type="caution">
    <text evidence="7">The sequence shown here is derived from an EMBL/GenBank/DDBJ whole genome shotgun (WGS) entry which is preliminary data.</text>
</comment>
<dbReference type="InterPro" id="IPR015813">
    <property type="entry name" value="Pyrv/PenolPyrv_kinase-like_dom"/>
</dbReference>
<dbReference type="GO" id="GO:0016829">
    <property type="term" value="F:lyase activity"/>
    <property type="evidence" value="ECO:0007669"/>
    <property type="project" value="UniProtKB-KW"/>
</dbReference>
<dbReference type="EMBL" id="WLZY01000006">
    <property type="protein sequence ID" value="NDL59073.1"/>
    <property type="molecule type" value="Genomic_DNA"/>
</dbReference>
<evidence type="ECO:0000256" key="4">
    <source>
        <dbReference type="PIRSR" id="PIRSR015582-1"/>
    </source>
</evidence>
<dbReference type="InterPro" id="IPR040442">
    <property type="entry name" value="Pyrv_kinase-like_dom_sf"/>
</dbReference>
<evidence type="ECO:0000313" key="7">
    <source>
        <dbReference type="EMBL" id="NDL59073.1"/>
    </source>
</evidence>
<dbReference type="RefSeq" id="WP_162451757.1">
    <property type="nucleotide sequence ID" value="NZ_WLZY01000006.1"/>
</dbReference>
<evidence type="ECO:0000313" key="8">
    <source>
        <dbReference type="Proteomes" id="UP000460435"/>
    </source>
</evidence>
<dbReference type="InterPro" id="IPR011206">
    <property type="entry name" value="Citrate_lyase_beta/mcl1/mcl2"/>
</dbReference>
<dbReference type="PIRSF" id="PIRSF015582">
    <property type="entry name" value="Cit_lyase_B"/>
    <property type="match status" value="1"/>
</dbReference>
<dbReference type="PANTHER" id="PTHR32308">
    <property type="entry name" value="LYASE BETA SUBUNIT, PUTATIVE (AFU_ORTHOLOGUE AFUA_4G13030)-RELATED"/>
    <property type="match status" value="1"/>
</dbReference>
<dbReference type="Proteomes" id="UP000460435">
    <property type="component" value="Unassembled WGS sequence"/>
</dbReference>
<dbReference type="InterPro" id="IPR005000">
    <property type="entry name" value="Aldolase/citrate-lyase_domain"/>
</dbReference>
<gene>
    <name evidence="7" type="ORF">F7O44_18560</name>
</gene>
<feature type="domain" description="HpcH/HpaI aldolase/citrate lyase" evidence="6">
    <location>
        <begin position="7"/>
        <end position="209"/>
    </location>
</feature>
<accession>A0A7K3M6X8</accession>
<feature type="binding site" evidence="5">
    <location>
        <position position="143"/>
    </location>
    <ligand>
        <name>Mg(2+)</name>
        <dbReference type="ChEBI" id="CHEBI:18420"/>
    </ligand>
</feature>
<dbReference type="SUPFAM" id="SSF51621">
    <property type="entry name" value="Phosphoenolpyruvate/pyruvate domain"/>
    <property type="match status" value="1"/>
</dbReference>
<feature type="binding site" evidence="5">
    <location>
        <position position="117"/>
    </location>
    <ligand>
        <name>Mg(2+)</name>
        <dbReference type="ChEBI" id="CHEBI:18420"/>
    </ligand>
</feature>
<keyword evidence="8" id="KW-1185">Reference proteome</keyword>
<feature type="binding site" evidence="4">
    <location>
        <position position="117"/>
    </location>
    <ligand>
        <name>substrate</name>
    </ligand>
</feature>
<keyword evidence="2 5" id="KW-0479">Metal-binding</keyword>
<evidence type="ECO:0000256" key="2">
    <source>
        <dbReference type="ARBA" id="ARBA00022723"/>
    </source>
</evidence>
<dbReference type="Pfam" id="PF03328">
    <property type="entry name" value="HpcH_HpaI"/>
    <property type="match status" value="1"/>
</dbReference>
<dbReference type="PANTHER" id="PTHR32308:SF10">
    <property type="entry name" value="CITRATE LYASE SUBUNIT BETA"/>
    <property type="match status" value="1"/>
</dbReference>
<dbReference type="GO" id="GO:0006107">
    <property type="term" value="P:oxaloacetate metabolic process"/>
    <property type="evidence" value="ECO:0007669"/>
    <property type="project" value="TreeGrafter"/>
</dbReference>
<protein>
    <submittedName>
        <fullName evidence="7">CoA ester lyase</fullName>
    </submittedName>
</protein>
<sequence>MSIVLTQLYVPADRPDRVRKALAGDADVVIIDLEDAVAPPGKETARSAIPELIAEVPGRPVQVRINGMASPWAAADLTMVAALPAHVEVRLPMVVSPADVEAATGVTGERPVHALIETAAGVEAAGEIARTSGVASIGLGEADLASDLGTSDEAALSWCRQRIVVAARAAGLAAPAAAVYTNVHDLDGLAETTRQARRWGFVGRAAIHPRQLPVIVAAFAPDADELRRARDVLDSVEDAQSRGDGTSVLADGSFLDVAMVQQARRVVELHERTSTGG</sequence>
<evidence type="ECO:0000256" key="5">
    <source>
        <dbReference type="PIRSR" id="PIRSR015582-2"/>
    </source>
</evidence>
<feature type="binding site" evidence="4">
    <location>
        <position position="64"/>
    </location>
    <ligand>
        <name>substrate</name>
    </ligand>
</feature>
<dbReference type="AlphaFoldDB" id="A0A7K3M6X8"/>
<organism evidence="7 8">
    <name type="scientific">Phytoactinopolyspora mesophila</name>
    <dbReference type="NCBI Taxonomy" id="2650750"/>
    <lineage>
        <taxon>Bacteria</taxon>
        <taxon>Bacillati</taxon>
        <taxon>Actinomycetota</taxon>
        <taxon>Actinomycetes</taxon>
        <taxon>Jiangellales</taxon>
        <taxon>Jiangellaceae</taxon>
        <taxon>Phytoactinopolyspora</taxon>
    </lineage>
</organism>
<proteinExistence type="predicted"/>
<keyword evidence="3 5" id="KW-0460">Magnesium</keyword>
<name>A0A7K3M6X8_9ACTN</name>
<comment type="cofactor">
    <cofactor evidence="1">
        <name>Mg(2+)</name>
        <dbReference type="ChEBI" id="CHEBI:18420"/>
    </cofactor>
</comment>
<dbReference type="Gene3D" id="3.20.20.60">
    <property type="entry name" value="Phosphoenolpyruvate-binding domains"/>
    <property type="match status" value="1"/>
</dbReference>
<evidence type="ECO:0000256" key="3">
    <source>
        <dbReference type="ARBA" id="ARBA00022842"/>
    </source>
</evidence>
<evidence type="ECO:0000259" key="6">
    <source>
        <dbReference type="Pfam" id="PF03328"/>
    </source>
</evidence>
<evidence type="ECO:0000256" key="1">
    <source>
        <dbReference type="ARBA" id="ARBA00001946"/>
    </source>
</evidence>
<reference evidence="7 8" key="1">
    <citation type="submission" date="2019-11" db="EMBL/GenBank/DDBJ databases">
        <authorList>
            <person name="Li X.-J."/>
            <person name="Feng X.-M."/>
        </authorList>
    </citation>
    <scope>NUCLEOTIDE SEQUENCE [LARGE SCALE GENOMIC DNA]</scope>
    <source>
        <strain evidence="7 8">XMNu-373</strain>
    </source>
</reference>